<keyword evidence="2" id="KW-1185">Reference proteome</keyword>
<dbReference type="AlphaFoldDB" id="A0A919YSV1"/>
<dbReference type="PANTHER" id="PTHR43434">
    <property type="entry name" value="PHOSPHOGLYCOLATE PHOSPHATASE"/>
    <property type="match status" value="1"/>
</dbReference>
<dbReference type="InterPro" id="IPR023214">
    <property type="entry name" value="HAD_sf"/>
</dbReference>
<gene>
    <name evidence="1" type="ORF">J40TS1_23180</name>
</gene>
<dbReference type="Gene3D" id="3.40.50.1000">
    <property type="entry name" value="HAD superfamily/HAD-like"/>
    <property type="match status" value="1"/>
</dbReference>
<dbReference type="Pfam" id="PF00702">
    <property type="entry name" value="Hydrolase"/>
    <property type="match status" value="1"/>
</dbReference>
<evidence type="ECO:0000313" key="1">
    <source>
        <dbReference type="EMBL" id="GIP16676.1"/>
    </source>
</evidence>
<dbReference type="SFLD" id="SFLDG01129">
    <property type="entry name" value="C1.5:_HAD__Beta-PGM__Phosphata"/>
    <property type="match status" value="1"/>
</dbReference>
<dbReference type="NCBIfam" id="TIGR01509">
    <property type="entry name" value="HAD-SF-IA-v3"/>
    <property type="match status" value="1"/>
</dbReference>
<proteinExistence type="predicted"/>
<sequence length="257" mass="28365">MKILRVNSKEIALKGILFDKDGTLVDFLYTWGYWVELMLDHFSQALAGRGLPVLSEDIYAALGVKGNTQQGIHDYDRQGPLSVGSLQDLLTILSLQGYERGLTWAQARLLAAESQELANERLEAERRIQVLPGILEFLQQCKQLNLKLAVVTADDTKPAQQQLAWLGLENTFDVVIGHDSAARGKPYPDMVYLACQQLGLSPSEVVMIGDTNGDMMMAKAAGVNAAIAYLSDRTLATSDYPDADECIYSYNDLQLFS</sequence>
<organism evidence="1 2">
    <name type="scientific">Paenibacillus montaniterrae</name>
    <dbReference type="NCBI Taxonomy" id="429341"/>
    <lineage>
        <taxon>Bacteria</taxon>
        <taxon>Bacillati</taxon>
        <taxon>Bacillota</taxon>
        <taxon>Bacilli</taxon>
        <taxon>Bacillales</taxon>
        <taxon>Paenibacillaceae</taxon>
        <taxon>Paenibacillus</taxon>
    </lineage>
</organism>
<dbReference type="GO" id="GO:0008967">
    <property type="term" value="F:phosphoglycolate phosphatase activity"/>
    <property type="evidence" value="ECO:0007669"/>
    <property type="project" value="TreeGrafter"/>
</dbReference>
<comment type="caution">
    <text evidence="1">The sequence shown here is derived from an EMBL/GenBank/DDBJ whole genome shotgun (WGS) entry which is preliminary data.</text>
</comment>
<evidence type="ECO:0000313" key="2">
    <source>
        <dbReference type="Proteomes" id="UP000683139"/>
    </source>
</evidence>
<protein>
    <submittedName>
        <fullName evidence="1">Phosphatase</fullName>
    </submittedName>
</protein>
<dbReference type="GO" id="GO:0006281">
    <property type="term" value="P:DNA repair"/>
    <property type="evidence" value="ECO:0007669"/>
    <property type="project" value="TreeGrafter"/>
</dbReference>
<dbReference type="Gene3D" id="1.10.150.240">
    <property type="entry name" value="Putative phosphatase, domain 2"/>
    <property type="match status" value="1"/>
</dbReference>
<dbReference type="SUPFAM" id="SSF56784">
    <property type="entry name" value="HAD-like"/>
    <property type="match status" value="1"/>
</dbReference>
<dbReference type="InterPro" id="IPR006439">
    <property type="entry name" value="HAD-SF_hydro_IA"/>
</dbReference>
<dbReference type="InterPro" id="IPR023198">
    <property type="entry name" value="PGP-like_dom2"/>
</dbReference>
<accession>A0A919YSV1</accession>
<dbReference type="InterPro" id="IPR036412">
    <property type="entry name" value="HAD-like_sf"/>
</dbReference>
<dbReference type="PANTHER" id="PTHR43434:SF1">
    <property type="entry name" value="PHOSPHOGLYCOLATE PHOSPHATASE"/>
    <property type="match status" value="1"/>
</dbReference>
<dbReference type="RefSeq" id="WP_213515091.1">
    <property type="nucleotide sequence ID" value="NZ_BOSE01000003.1"/>
</dbReference>
<reference evidence="1" key="1">
    <citation type="submission" date="2021-03" db="EMBL/GenBank/DDBJ databases">
        <title>Antimicrobial resistance genes in bacteria isolated from Japanese honey, and their potential for conferring macrolide and lincosamide resistance in the American foulbrood pathogen Paenibacillus larvae.</title>
        <authorList>
            <person name="Okamoto M."/>
            <person name="Kumagai M."/>
            <person name="Kanamori H."/>
            <person name="Takamatsu D."/>
        </authorList>
    </citation>
    <scope>NUCLEOTIDE SEQUENCE</scope>
    <source>
        <strain evidence="1">J40TS1</strain>
    </source>
</reference>
<name>A0A919YSV1_9BACL</name>
<dbReference type="EMBL" id="BOSE01000003">
    <property type="protein sequence ID" value="GIP16676.1"/>
    <property type="molecule type" value="Genomic_DNA"/>
</dbReference>
<dbReference type="NCBIfam" id="TIGR01549">
    <property type="entry name" value="HAD-SF-IA-v1"/>
    <property type="match status" value="1"/>
</dbReference>
<dbReference type="SFLD" id="SFLDS00003">
    <property type="entry name" value="Haloacid_Dehalogenase"/>
    <property type="match status" value="1"/>
</dbReference>
<dbReference type="InterPro" id="IPR050155">
    <property type="entry name" value="HAD-like_hydrolase_sf"/>
</dbReference>
<dbReference type="Proteomes" id="UP000683139">
    <property type="component" value="Unassembled WGS sequence"/>
</dbReference>